<name>K9ZZL6_DEIPD</name>
<reference evidence="2" key="1">
    <citation type="submission" date="2012-03" db="EMBL/GenBank/DDBJ databases">
        <title>Complete sequence of chromosome of Deinococcus peraridilitoris DSM 19664.</title>
        <authorList>
            <person name="Lucas S."/>
            <person name="Copeland A."/>
            <person name="Lapidus A."/>
            <person name="Glavina del Rio T."/>
            <person name="Dalin E."/>
            <person name="Tice H."/>
            <person name="Bruce D."/>
            <person name="Goodwin L."/>
            <person name="Pitluck S."/>
            <person name="Peters L."/>
            <person name="Mikhailova N."/>
            <person name="Lu M."/>
            <person name="Kyrpides N."/>
            <person name="Mavromatis K."/>
            <person name="Ivanova N."/>
            <person name="Brettin T."/>
            <person name="Detter J.C."/>
            <person name="Han C."/>
            <person name="Larimer F."/>
            <person name="Land M."/>
            <person name="Hauser L."/>
            <person name="Markowitz V."/>
            <person name="Cheng J.-F."/>
            <person name="Hugenholtz P."/>
            <person name="Woyke T."/>
            <person name="Wu D."/>
            <person name="Pukall R."/>
            <person name="Steenblock K."/>
            <person name="Brambilla E."/>
            <person name="Klenk H.-P."/>
            <person name="Eisen J.A."/>
        </authorList>
    </citation>
    <scope>NUCLEOTIDE SEQUENCE [LARGE SCALE GENOMIC DNA]</scope>
    <source>
        <strain evidence="2">DSM 19664 / LMG 22246 / CIP 109416 / KR-200</strain>
    </source>
</reference>
<dbReference type="AlphaFoldDB" id="K9ZZL6"/>
<dbReference type="HOGENOM" id="CLU_2600266_0_0_0"/>
<evidence type="ECO:0000313" key="1">
    <source>
        <dbReference type="EMBL" id="AFZ67046.1"/>
    </source>
</evidence>
<proteinExistence type="predicted"/>
<protein>
    <submittedName>
        <fullName evidence="1">Uncharacterized protein</fullName>
    </submittedName>
</protein>
<gene>
    <name evidence="1" type="ordered locus">Deipe_1505</name>
</gene>
<keyword evidence="2" id="KW-1185">Reference proteome</keyword>
<dbReference type="PATRIC" id="fig|937777.3.peg.1509"/>
<organism evidence="1 2">
    <name type="scientific">Deinococcus peraridilitoris (strain DSM 19664 / LMG 22246 / CIP 109416 / KR-200)</name>
    <dbReference type="NCBI Taxonomy" id="937777"/>
    <lineage>
        <taxon>Bacteria</taxon>
        <taxon>Thermotogati</taxon>
        <taxon>Deinococcota</taxon>
        <taxon>Deinococci</taxon>
        <taxon>Deinococcales</taxon>
        <taxon>Deinococcaceae</taxon>
        <taxon>Deinococcus</taxon>
    </lineage>
</organism>
<dbReference type="STRING" id="937777.Deipe_1505"/>
<dbReference type="KEGG" id="dpd:Deipe_1505"/>
<dbReference type="RefSeq" id="WP_015235354.1">
    <property type="nucleotide sequence ID" value="NC_019793.1"/>
</dbReference>
<evidence type="ECO:0000313" key="2">
    <source>
        <dbReference type="Proteomes" id="UP000010467"/>
    </source>
</evidence>
<dbReference type="EMBL" id="CP003382">
    <property type="protein sequence ID" value="AFZ67046.1"/>
    <property type="molecule type" value="Genomic_DNA"/>
</dbReference>
<dbReference type="Proteomes" id="UP000010467">
    <property type="component" value="Chromosome"/>
</dbReference>
<sequence>MGGKHGMNGKSLFELMGGPERERENAELLRIWGDALAKGGDTPRLVFRMIGQELRARNLIRPVDIDPSWNYSPHRWSRT</sequence>
<accession>K9ZZL6</accession>